<organism evidence="1 2">
    <name type="scientific">Henosepilachna vigintioctopunctata</name>
    <dbReference type="NCBI Taxonomy" id="420089"/>
    <lineage>
        <taxon>Eukaryota</taxon>
        <taxon>Metazoa</taxon>
        <taxon>Ecdysozoa</taxon>
        <taxon>Arthropoda</taxon>
        <taxon>Hexapoda</taxon>
        <taxon>Insecta</taxon>
        <taxon>Pterygota</taxon>
        <taxon>Neoptera</taxon>
        <taxon>Endopterygota</taxon>
        <taxon>Coleoptera</taxon>
        <taxon>Polyphaga</taxon>
        <taxon>Cucujiformia</taxon>
        <taxon>Coccinelloidea</taxon>
        <taxon>Coccinellidae</taxon>
        <taxon>Epilachninae</taxon>
        <taxon>Epilachnini</taxon>
        <taxon>Henosepilachna</taxon>
    </lineage>
</organism>
<proteinExistence type="predicted"/>
<gene>
    <name evidence="1" type="ORF">WA026_010722</name>
</gene>
<protein>
    <submittedName>
        <fullName evidence="1">Uncharacterized protein</fullName>
    </submittedName>
</protein>
<dbReference type="EMBL" id="JARQZJ010000095">
    <property type="protein sequence ID" value="KAK9885219.1"/>
    <property type="molecule type" value="Genomic_DNA"/>
</dbReference>
<accession>A0AAW1UWE3</accession>
<comment type="caution">
    <text evidence="1">The sequence shown here is derived from an EMBL/GenBank/DDBJ whole genome shotgun (WGS) entry which is preliminary data.</text>
</comment>
<evidence type="ECO:0000313" key="2">
    <source>
        <dbReference type="Proteomes" id="UP001431783"/>
    </source>
</evidence>
<evidence type="ECO:0000313" key="1">
    <source>
        <dbReference type="EMBL" id="KAK9885219.1"/>
    </source>
</evidence>
<reference evidence="1 2" key="1">
    <citation type="submission" date="2023-03" db="EMBL/GenBank/DDBJ databases">
        <title>Genome insight into feeding habits of ladybird beetles.</title>
        <authorList>
            <person name="Li H.-S."/>
            <person name="Huang Y.-H."/>
            <person name="Pang H."/>
        </authorList>
    </citation>
    <scope>NUCLEOTIDE SEQUENCE [LARGE SCALE GENOMIC DNA]</scope>
    <source>
        <strain evidence="1">SYSU_2023b</strain>
        <tissue evidence="1">Whole body</tissue>
    </source>
</reference>
<dbReference type="AlphaFoldDB" id="A0AAW1UWE3"/>
<sequence>MSGRCSSNICSKKSTLLRDRKSPLDCEFRSRQDRDRYRCRVRKTRELFAFAQTHSHIQQNVQIKGNCTKFHGLRFFDFTSRRSHKIEQCDNSTCDTMIAQH</sequence>
<name>A0AAW1UWE3_9CUCU</name>
<dbReference type="Proteomes" id="UP001431783">
    <property type="component" value="Unassembled WGS sequence"/>
</dbReference>
<keyword evidence="2" id="KW-1185">Reference proteome</keyword>